<evidence type="ECO:0000256" key="2">
    <source>
        <dbReference type="ARBA" id="ARBA00008163"/>
    </source>
</evidence>
<protein>
    <submittedName>
        <fullName evidence="9">Long-chain fatty acid transporter</fullName>
    </submittedName>
</protein>
<keyword evidence="6" id="KW-0472">Membrane</keyword>
<dbReference type="OrthoDB" id="6679728at2"/>
<dbReference type="Proteomes" id="UP000241229">
    <property type="component" value="Unassembled WGS sequence"/>
</dbReference>
<comment type="similarity">
    <text evidence="2">Belongs to the OmpP1/FadL family.</text>
</comment>
<dbReference type="PANTHER" id="PTHR35093:SF8">
    <property type="entry name" value="OUTER MEMBRANE PROTEIN NMB0088-RELATED"/>
    <property type="match status" value="1"/>
</dbReference>
<evidence type="ECO:0000256" key="3">
    <source>
        <dbReference type="ARBA" id="ARBA00022452"/>
    </source>
</evidence>
<evidence type="ECO:0000256" key="5">
    <source>
        <dbReference type="ARBA" id="ARBA00022729"/>
    </source>
</evidence>
<dbReference type="GO" id="GO:0009279">
    <property type="term" value="C:cell outer membrane"/>
    <property type="evidence" value="ECO:0007669"/>
    <property type="project" value="UniProtKB-SubCell"/>
</dbReference>
<dbReference type="Gene3D" id="2.40.160.60">
    <property type="entry name" value="Outer membrane protein transport protein (OMPP1/FadL/TodX)"/>
    <property type="match status" value="1"/>
</dbReference>
<keyword evidence="4" id="KW-0812">Transmembrane</keyword>
<comment type="subcellular location">
    <subcellularLocation>
        <location evidence="1">Cell outer membrane</location>
        <topology evidence="1">Multi-pass membrane protein</topology>
    </subcellularLocation>
</comment>
<accession>A0A2P7SC89</accession>
<dbReference type="GO" id="GO:0015483">
    <property type="term" value="F:long-chain fatty acid transporting porin activity"/>
    <property type="evidence" value="ECO:0007669"/>
    <property type="project" value="TreeGrafter"/>
</dbReference>
<feature type="signal peptide" evidence="8">
    <location>
        <begin position="1"/>
        <end position="25"/>
    </location>
</feature>
<keyword evidence="3" id="KW-1134">Transmembrane beta strand</keyword>
<dbReference type="PANTHER" id="PTHR35093">
    <property type="entry name" value="OUTER MEMBRANE PROTEIN NMB0088-RELATED"/>
    <property type="match status" value="1"/>
</dbReference>
<dbReference type="InterPro" id="IPR005017">
    <property type="entry name" value="OMPP1/FadL/TodX"/>
</dbReference>
<evidence type="ECO:0000256" key="7">
    <source>
        <dbReference type="ARBA" id="ARBA00023237"/>
    </source>
</evidence>
<organism evidence="9 10">
    <name type="scientific">Kumtagia ephedrae</name>
    <dbReference type="NCBI Taxonomy" id="2116701"/>
    <lineage>
        <taxon>Bacteria</taxon>
        <taxon>Pseudomonadati</taxon>
        <taxon>Pseudomonadota</taxon>
        <taxon>Alphaproteobacteria</taxon>
        <taxon>Hyphomicrobiales</taxon>
        <taxon>Phyllobacteriaceae</taxon>
        <taxon>Kumtagia</taxon>
    </lineage>
</organism>
<gene>
    <name evidence="9" type="ORF">C7I84_12405</name>
</gene>
<evidence type="ECO:0000256" key="6">
    <source>
        <dbReference type="ARBA" id="ARBA00023136"/>
    </source>
</evidence>
<name>A0A2P7SC89_9HYPH</name>
<feature type="chain" id="PRO_5015189357" evidence="8">
    <location>
        <begin position="26"/>
        <end position="408"/>
    </location>
</feature>
<dbReference type="EMBL" id="PXYK01000010">
    <property type="protein sequence ID" value="PSJ60088.1"/>
    <property type="molecule type" value="Genomic_DNA"/>
</dbReference>
<dbReference type="RefSeq" id="WP_106772500.1">
    <property type="nucleotide sequence ID" value="NZ_PXYK01000010.1"/>
</dbReference>
<keyword evidence="5 8" id="KW-0732">Signal</keyword>
<keyword evidence="10" id="KW-1185">Reference proteome</keyword>
<evidence type="ECO:0000256" key="4">
    <source>
        <dbReference type="ARBA" id="ARBA00022692"/>
    </source>
</evidence>
<reference evidence="9 10" key="1">
    <citation type="submission" date="2018-03" db="EMBL/GenBank/DDBJ databases">
        <title>The draft genome of Mesorhizobium sp. 6GN-30.</title>
        <authorList>
            <person name="Liu L."/>
            <person name="Li L."/>
            <person name="Wang T."/>
            <person name="Zhang X."/>
            <person name="Liang L."/>
        </authorList>
    </citation>
    <scope>NUCLEOTIDE SEQUENCE [LARGE SCALE GENOMIC DNA]</scope>
    <source>
        <strain evidence="9 10">6GN30</strain>
    </source>
</reference>
<keyword evidence="7" id="KW-0998">Cell outer membrane</keyword>
<dbReference type="Pfam" id="PF03349">
    <property type="entry name" value="Toluene_X"/>
    <property type="match status" value="1"/>
</dbReference>
<proteinExistence type="inferred from homology"/>
<evidence type="ECO:0000313" key="10">
    <source>
        <dbReference type="Proteomes" id="UP000241229"/>
    </source>
</evidence>
<dbReference type="AlphaFoldDB" id="A0A2P7SC89"/>
<evidence type="ECO:0000256" key="8">
    <source>
        <dbReference type="SAM" id="SignalP"/>
    </source>
</evidence>
<evidence type="ECO:0000256" key="1">
    <source>
        <dbReference type="ARBA" id="ARBA00004571"/>
    </source>
</evidence>
<dbReference type="SUPFAM" id="SSF56935">
    <property type="entry name" value="Porins"/>
    <property type="match status" value="1"/>
</dbReference>
<sequence>MRKTLVTALVGAGCVSMASVGSALAGGLERGGYNIDLLFDPSRFAADATAAYIMPQRELNNVVSANPLASGATDGVRDTEDYWVPRIGMKFGAAEAVDCMIDYSQPWGAHSAPGADWVGANNNIETKVNSDNYAATCSYRTDLGKGQIRFIGGAFYQEVDGFKERLVVVPTPIGIFTGNGRLELGGDGVGWRAGVAYEIEEIAFRASLVYNSEVDLGDITGTLDLTQLPPLNPILGRVTDVVGTASMPQSVELKVQSGIAPGWLAFGSVKWVDWSVLQSILFCPVGQPTCTPTNRATSLDLLYRDGWTVQAGIGHAFTDKLSGAASITWDRGTSTGLGTQTDTWLLSAGGSYTPNQNLEFRLGGSVGILTSGSSGVVESDGISYGTDVAYDFGDDLVSAVSGSVKLKF</sequence>
<evidence type="ECO:0000313" key="9">
    <source>
        <dbReference type="EMBL" id="PSJ60088.1"/>
    </source>
</evidence>
<comment type="caution">
    <text evidence="9">The sequence shown here is derived from an EMBL/GenBank/DDBJ whole genome shotgun (WGS) entry which is preliminary data.</text>
</comment>